<accession>A0A9P5Y0A6</accession>
<proteinExistence type="predicted"/>
<dbReference type="AlphaFoldDB" id="A0A9P5Y0A6"/>
<sequence>MIWKYIHNSAFYSREARKMFERRPTATFGLSRTSEVEPCLEVEVVTCYSWSAPSRTFRDWFTGRSSKGKDRPSAFLNFLHQASIMIDLEKVNESTEWVVGLTADEQHTPKELGEAGKMARKQMESEDGASDCQVSLQAALHGRIYLSEERTETRCPSFAGIIDERKVKGSCGE</sequence>
<dbReference type="Proteomes" id="UP000807353">
    <property type="component" value="Unassembled WGS sequence"/>
</dbReference>
<evidence type="ECO:0000313" key="1">
    <source>
        <dbReference type="EMBL" id="KAF9460923.1"/>
    </source>
</evidence>
<dbReference type="EMBL" id="MU150292">
    <property type="protein sequence ID" value="KAF9460923.1"/>
    <property type="molecule type" value="Genomic_DNA"/>
</dbReference>
<comment type="caution">
    <text evidence="1">The sequence shown here is derived from an EMBL/GenBank/DDBJ whole genome shotgun (WGS) entry which is preliminary data.</text>
</comment>
<protein>
    <submittedName>
        <fullName evidence="1">Uncharacterized protein</fullName>
    </submittedName>
</protein>
<keyword evidence="2" id="KW-1185">Reference proteome</keyword>
<organism evidence="1 2">
    <name type="scientific">Collybia nuda</name>
    <dbReference type="NCBI Taxonomy" id="64659"/>
    <lineage>
        <taxon>Eukaryota</taxon>
        <taxon>Fungi</taxon>
        <taxon>Dikarya</taxon>
        <taxon>Basidiomycota</taxon>
        <taxon>Agaricomycotina</taxon>
        <taxon>Agaricomycetes</taxon>
        <taxon>Agaricomycetidae</taxon>
        <taxon>Agaricales</taxon>
        <taxon>Tricholomatineae</taxon>
        <taxon>Clitocybaceae</taxon>
        <taxon>Collybia</taxon>
    </lineage>
</organism>
<dbReference type="OrthoDB" id="3061174at2759"/>
<evidence type="ECO:0000313" key="2">
    <source>
        <dbReference type="Proteomes" id="UP000807353"/>
    </source>
</evidence>
<name>A0A9P5Y0A6_9AGAR</name>
<reference evidence="1" key="1">
    <citation type="submission" date="2020-11" db="EMBL/GenBank/DDBJ databases">
        <authorList>
            <consortium name="DOE Joint Genome Institute"/>
            <person name="Ahrendt S."/>
            <person name="Riley R."/>
            <person name="Andreopoulos W."/>
            <person name="Labutti K."/>
            <person name="Pangilinan J."/>
            <person name="Ruiz-Duenas F.J."/>
            <person name="Barrasa J.M."/>
            <person name="Sanchez-Garcia M."/>
            <person name="Camarero S."/>
            <person name="Miyauchi S."/>
            <person name="Serrano A."/>
            <person name="Linde D."/>
            <person name="Babiker R."/>
            <person name="Drula E."/>
            <person name="Ayuso-Fernandez I."/>
            <person name="Pacheco R."/>
            <person name="Padilla G."/>
            <person name="Ferreira P."/>
            <person name="Barriuso J."/>
            <person name="Kellner H."/>
            <person name="Castanera R."/>
            <person name="Alfaro M."/>
            <person name="Ramirez L."/>
            <person name="Pisabarro A.G."/>
            <person name="Kuo A."/>
            <person name="Tritt A."/>
            <person name="Lipzen A."/>
            <person name="He G."/>
            <person name="Yan M."/>
            <person name="Ng V."/>
            <person name="Cullen D."/>
            <person name="Martin F."/>
            <person name="Rosso M.-N."/>
            <person name="Henrissat B."/>
            <person name="Hibbett D."/>
            <person name="Martinez A.T."/>
            <person name="Grigoriev I.V."/>
        </authorList>
    </citation>
    <scope>NUCLEOTIDE SEQUENCE</scope>
    <source>
        <strain evidence="1">CBS 247.69</strain>
    </source>
</reference>
<gene>
    <name evidence="1" type="ORF">BDZ94DRAFT_1265081</name>
</gene>